<dbReference type="VEuPathDB" id="TrichDB:TVAGG3_1017450"/>
<name>A2DZA4_TRIV3</name>
<evidence type="ECO:0000256" key="1">
    <source>
        <dbReference type="SAM" id="MobiDB-lite"/>
    </source>
</evidence>
<accession>A2DZA4</accession>
<dbReference type="AlphaFoldDB" id="A2DZA4"/>
<reference evidence="2" key="1">
    <citation type="submission" date="2006-10" db="EMBL/GenBank/DDBJ databases">
        <authorList>
            <person name="Amadeo P."/>
            <person name="Zhao Q."/>
            <person name="Wortman J."/>
            <person name="Fraser-Liggett C."/>
            <person name="Carlton J."/>
        </authorList>
    </citation>
    <scope>NUCLEOTIDE SEQUENCE</scope>
    <source>
        <strain evidence="2">G3</strain>
    </source>
</reference>
<proteinExistence type="predicted"/>
<organism evidence="2 3">
    <name type="scientific">Trichomonas vaginalis (strain ATCC PRA-98 / G3)</name>
    <dbReference type="NCBI Taxonomy" id="412133"/>
    <lineage>
        <taxon>Eukaryota</taxon>
        <taxon>Metamonada</taxon>
        <taxon>Parabasalia</taxon>
        <taxon>Trichomonadida</taxon>
        <taxon>Trichomonadidae</taxon>
        <taxon>Trichomonas</taxon>
    </lineage>
</organism>
<feature type="compositionally biased region" description="Low complexity" evidence="1">
    <location>
        <begin position="25"/>
        <end position="36"/>
    </location>
</feature>
<feature type="region of interest" description="Disordered" evidence="1">
    <location>
        <begin position="1"/>
        <end position="87"/>
    </location>
</feature>
<evidence type="ECO:0000313" key="3">
    <source>
        <dbReference type="Proteomes" id="UP000001542"/>
    </source>
</evidence>
<keyword evidence="3" id="KW-1185">Reference proteome</keyword>
<gene>
    <name evidence="2" type="ORF">TVAG_486760</name>
</gene>
<sequence length="87" mass="9516">MFGSVFPSPAPSYKASQNTFDMFGSSSSIQQKPKQSNDVFDPFAGMQQQQKPQPQQQQKPQQKLLGAGPSQQNQGSKGSDVFDMLGF</sequence>
<dbReference type="KEGG" id="tva:4772210"/>
<dbReference type="Proteomes" id="UP000001542">
    <property type="component" value="Unassembled WGS sequence"/>
</dbReference>
<evidence type="ECO:0000313" key="2">
    <source>
        <dbReference type="EMBL" id="EAY14233.1"/>
    </source>
</evidence>
<protein>
    <submittedName>
        <fullName evidence="2">Uncharacterized protein</fullName>
    </submittedName>
</protein>
<dbReference type="InParanoid" id="A2DZA4"/>
<dbReference type="EMBL" id="DS113273">
    <property type="protein sequence ID" value="EAY14233.1"/>
    <property type="molecule type" value="Genomic_DNA"/>
</dbReference>
<reference evidence="2" key="2">
    <citation type="journal article" date="2007" name="Science">
        <title>Draft genome sequence of the sexually transmitted pathogen Trichomonas vaginalis.</title>
        <authorList>
            <person name="Carlton J.M."/>
            <person name="Hirt R.P."/>
            <person name="Silva J.C."/>
            <person name="Delcher A.L."/>
            <person name="Schatz M."/>
            <person name="Zhao Q."/>
            <person name="Wortman J.R."/>
            <person name="Bidwell S.L."/>
            <person name="Alsmark U.C.M."/>
            <person name="Besteiro S."/>
            <person name="Sicheritz-Ponten T."/>
            <person name="Noel C.J."/>
            <person name="Dacks J.B."/>
            <person name="Foster P.G."/>
            <person name="Simillion C."/>
            <person name="Van de Peer Y."/>
            <person name="Miranda-Saavedra D."/>
            <person name="Barton G.J."/>
            <person name="Westrop G.D."/>
            <person name="Mueller S."/>
            <person name="Dessi D."/>
            <person name="Fiori P.L."/>
            <person name="Ren Q."/>
            <person name="Paulsen I."/>
            <person name="Zhang H."/>
            <person name="Bastida-Corcuera F.D."/>
            <person name="Simoes-Barbosa A."/>
            <person name="Brown M.T."/>
            <person name="Hayes R.D."/>
            <person name="Mukherjee M."/>
            <person name="Okumura C.Y."/>
            <person name="Schneider R."/>
            <person name="Smith A.J."/>
            <person name="Vanacova S."/>
            <person name="Villalvazo M."/>
            <person name="Haas B.J."/>
            <person name="Pertea M."/>
            <person name="Feldblyum T.V."/>
            <person name="Utterback T.R."/>
            <person name="Shu C.L."/>
            <person name="Osoegawa K."/>
            <person name="de Jong P.J."/>
            <person name="Hrdy I."/>
            <person name="Horvathova L."/>
            <person name="Zubacova Z."/>
            <person name="Dolezal P."/>
            <person name="Malik S.B."/>
            <person name="Logsdon J.M. Jr."/>
            <person name="Henze K."/>
            <person name="Gupta A."/>
            <person name="Wang C.C."/>
            <person name="Dunne R.L."/>
            <person name="Upcroft J.A."/>
            <person name="Upcroft P."/>
            <person name="White O."/>
            <person name="Salzberg S.L."/>
            <person name="Tang P."/>
            <person name="Chiu C.-H."/>
            <person name="Lee Y.-S."/>
            <person name="Embley T.M."/>
            <person name="Coombs G.H."/>
            <person name="Mottram J.C."/>
            <person name="Tachezy J."/>
            <person name="Fraser-Liggett C.M."/>
            <person name="Johnson P.J."/>
        </authorList>
    </citation>
    <scope>NUCLEOTIDE SEQUENCE [LARGE SCALE GENOMIC DNA]</scope>
    <source>
        <strain evidence="2">G3</strain>
    </source>
</reference>
<dbReference type="VEuPathDB" id="TrichDB:TVAG_486760"/>
<feature type="compositionally biased region" description="Low complexity" evidence="1">
    <location>
        <begin position="47"/>
        <end position="63"/>
    </location>
</feature>
<dbReference type="RefSeq" id="XP_001326456.1">
    <property type="nucleotide sequence ID" value="XM_001326421.1"/>
</dbReference>